<dbReference type="InterPro" id="IPR025474">
    <property type="entry name" value="DUF4325"/>
</dbReference>
<evidence type="ECO:0000313" key="2">
    <source>
        <dbReference type="EMBL" id="KGF44884.1"/>
    </source>
</evidence>
<organism evidence="2 3">
    <name type="scientific">Prevotella bivia DNF00320</name>
    <dbReference type="NCBI Taxonomy" id="1401068"/>
    <lineage>
        <taxon>Bacteria</taxon>
        <taxon>Pseudomonadati</taxon>
        <taxon>Bacteroidota</taxon>
        <taxon>Bacteroidia</taxon>
        <taxon>Bacteroidales</taxon>
        <taxon>Prevotellaceae</taxon>
        <taxon>Prevotella</taxon>
    </lineage>
</organism>
<dbReference type="EMBL" id="JRNQ01000025">
    <property type="protein sequence ID" value="KGF44884.1"/>
    <property type="molecule type" value="Genomic_DNA"/>
</dbReference>
<feature type="domain" description="DUF4325" evidence="1">
    <location>
        <begin position="19"/>
        <end position="80"/>
    </location>
</feature>
<comment type="caution">
    <text evidence="2">The sequence shown here is derived from an EMBL/GenBank/DDBJ whole genome shotgun (WGS) entry which is preliminary data.</text>
</comment>
<evidence type="ECO:0000259" key="1">
    <source>
        <dbReference type="Pfam" id="PF14213"/>
    </source>
</evidence>
<evidence type="ECO:0000313" key="3">
    <source>
        <dbReference type="Proteomes" id="UP000029525"/>
    </source>
</evidence>
<protein>
    <recommendedName>
        <fullName evidence="1">DUF4325 domain-containing protein</fullName>
    </recommendedName>
</protein>
<proteinExistence type="predicted"/>
<accession>A0A096CHX4</accession>
<name>A0A096CHX4_9BACT</name>
<dbReference type="OrthoDB" id="1073035at2"/>
<sequence>MCTININNILATKKNLPDAGKVLYDALNNAIKTNSKVVVDMTGVEALPSIFLNMSLGRIIEDFGEEALKGKLSFKNITKAQAERVKDYLNRFVPLKK</sequence>
<dbReference type="AlphaFoldDB" id="A0A096CHX4"/>
<dbReference type="RefSeq" id="WP_036866731.1">
    <property type="nucleotide sequence ID" value="NZ_JRNQ01000025.1"/>
</dbReference>
<reference evidence="2 3" key="1">
    <citation type="submission" date="2014-07" db="EMBL/GenBank/DDBJ databases">
        <authorList>
            <person name="McCorrison J."/>
            <person name="Sanka R."/>
            <person name="Torralba M."/>
            <person name="Gillis M."/>
            <person name="Haft D.H."/>
            <person name="Methe B."/>
            <person name="Sutton G."/>
            <person name="Nelson K.E."/>
        </authorList>
    </citation>
    <scope>NUCLEOTIDE SEQUENCE [LARGE SCALE GENOMIC DNA]</scope>
    <source>
        <strain evidence="2 3">DNF00320</strain>
    </source>
</reference>
<gene>
    <name evidence="2" type="ORF">HMPREF0647_04960</name>
</gene>
<dbReference type="Proteomes" id="UP000029525">
    <property type="component" value="Unassembled WGS sequence"/>
</dbReference>
<dbReference type="Pfam" id="PF14213">
    <property type="entry name" value="DUF4325"/>
    <property type="match status" value="1"/>
</dbReference>